<evidence type="ECO:0000256" key="4">
    <source>
        <dbReference type="ARBA" id="ARBA00022679"/>
    </source>
</evidence>
<evidence type="ECO:0000313" key="26">
    <source>
        <dbReference type="Proteomes" id="UP000694388"/>
    </source>
</evidence>
<dbReference type="GO" id="GO:0046872">
    <property type="term" value="F:metal ion binding"/>
    <property type="evidence" value="ECO:0007669"/>
    <property type="project" value="UniProtKB-KW"/>
</dbReference>
<keyword evidence="19" id="KW-0479">Metal-binding</keyword>
<dbReference type="SMART" id="SM00409">
    <property type="entry name" value="IG"/>
    <property type="match status" value="2"/>
</dbReference>
<organism evidence="25 26">
    <name type="scientific">Eptatretus burgeri</name>
    <name type="common">Inshore hagfish</name>
    <dbReference type="NCBI Taxonomy" id="7764"/>
    <lineage>
        <taxon>Eukaryota</taxon>
        <taxon>Metazoa</taxon>
        <taxon>Chordata</taxon>
        <taxon>Craniata</taxon>
        <taxon>Vertebrata</taxon>
        <taxon>Cyclostomata</taxon>
        <taxon>Myxini</taxon>
        <taxon>Myxiniformes</taxon>
        <taxon>Myxinidae</taxon>
        <taxon>Eptatretinae</taxon>
        <taxon>Eptatretus</taxon>
    </lineage>
</organism>
<comment type="similarity">
    <text evidence="21">Belongs to the protein kinase superfamily. Tyr protein kinase family. CSF-1/PDGF receptor subfamily.</text>
</comment>
<dbReference type="SUPFAM" id="SSF56112">
    <property type="entry name" value="Protein kinase-like (PK-like)"/>
    <property type="match status" value="1"/>
</dbReference>
<reference evidence="25" key="1">
    <citation type="submission" date="2025-08" db="UniProtKB">
        <authorList>
            <consortium name="Ensembl"/>
        </authorList>
    </citation>
    <scope>IDENTIFICATION</scope>
</reference>
<keyword evidence="5 21" id="KW-0812">Transmembrane</keyword>
<evidence type="ECO:0000256" key="20">
    <source>
        <dbReference type="PROSITE-ProRule" id="PRU10141"/>
    </source>
</evidence>
<feature type="active site" description="Proton acceptor" evidence="17">
    <location>
        <position position="594"/>
    </location>
</feature>
<dbReference type="FunFam" id="1.10.510.10:FF:000554">
    <property type="entry name" value="Predicted protein"/>
    <property type="match status" value="1"/>
</dbReference>
<dbReference type="InterPro" id="IPR050122">
    <property type="entry name" value="RTK"/>
</dbReference>
<keyword evidence="10 22" id="KW-0472">Membrane</keyword>
<dbReference type="AlphaFoldDB" id="A0A8C4NDH6"/>
<dbReference type="InterPro" id="IPR017441">
    <property type="entry name" value="Protein_kinase_ATP_BS"/>
</dbReference>
<keyword evidence="13 21" id="KW-0675">Receptor</keyword>
<feature type="binding site" evidence="18 20">
    <location>
        <position position="447"/>
    </location>
    <ligand>
        <name>ATP</name>
        <dbReference type="ChEBI" id="CHEBI:30616"/>
    </ligand>
</feature>
<dbReference type="GO" id="GO:0043235">
    <property type="term" value="C:receptor complex"/>
    <property type="evidence" value="ECO:0007669"/>
    <property type="project" value="TreeGrafter"/>
</dbReference>
<accession>A0A8C4NDH6</accession>
<keyword evidence="3" id="KW-0597">Phosphoprotein</keyword>
<evidence type="ECO:0000256" key="13">
    <source>
        <dbReference type="ARBA" id="ARBA00023170"/>
    </source>
</evidence>
<dbReference type="CDD" id="cd00096">
    <property type="entry name" value="Ig"/>
    <property type="match status" value="1"/>
</dbReference>
<dbReference type="InterPro" id="IPR000719">
    <property type="entry name" value="Prot_kinase_dom"/>
</dbReference>
<dbReference type="Ensembl" id="ENSEBUT00000004851.1">
    <property type="protein sequence ID" value="ENSEBUP00000004414.1"/>
    <property type="gene ID" value="ENSEBUG00000003117.1"/>
</dbReference>
<comment type="subcellular location">
    <subcellularLocation>
        <location evidence="1 21">Membrane</location>
        <topology evidence="1 21">Single-pass type I membrane protein</topology>
    </subcellularLocation>
</comment>
<evidence type="ECO:0000256" key="7">
    <source>
        <dbReference type="ARBA" id="ARBA00022777"/>
    </source>
</evidence>
<dbReference type="InterPro" id="IPR001245">
    <property type="entry name" value="Ser-Thr/Tyr_kinase_cat_dom"/>
</dbReference>
<feature type="binding site" evidence="18">
    <location>
        <begin position="495"/>
        <end position="501"/>
    </location>
    <ligand>
        <name>ATP</name>
        <dbReference type="ChEBI" id="CHEBI:30616"/>
    </ligand>
</feature>
<keyword evidence="14" id="KW-0325">Glycoprotein</keyword>
<dbReference type="GO" id="GO:0004714">
    <property type="term" value="F:transmembrane receptor protein tyrosine kinase activity"/>
    <property type="evidence" value="ECO:0007669"/>
    <property type="project" value="UniProtKB-EC"/>
</dbReference>
<evidence type="ECO:0000256" key="21">
    <source>
        <dbReference type="RuleBase" id="RU000311"/>
    </source>
</evidence>
<dbReference type="PANTHER" id="PTHR24416:SF600">
    <property type="entry name" value="PDGF- AND VEGF-RECEPTOR RELATED, ISOFORM J"/>
    <property type="match status" value="1"/>
</dbReference>
<evidence type="ECO:0000256" key="5">
    <source>
        <dbReference type="ARBA" id="ARBA00022692"/>
    </source>
</evidence>
<dbReference type="EC" id="2.7.10.1" evidence="2"/>
<keyword evidence="12" id="KW-1015">Disulfide bond</keyword>
<evidence type="ECO:0000256" key="9">
    <source>
        <dbReference type="ARBA" id="ARBA00022989"/>
    </source>
</evidence>
<evidence type="ECO:0000259" key="24">
    <source>
        <dbReference type="PROSITE" id="PS50835"/>
    </source>
</evidence>
<dbReference type="PROSITE" id="PS00240">
    <property type="entry name" value="RECEPTOR_TYR_KIN_III"/>
    <property type="match status" value="1"/>
</dbReference>
<keyword evidence="4" id="KW-0808">Transferase</keyword>
<feature type="domain" description="Ig-like" evidence="24">
    <location>
        <begin position="22"/>
        <end position="119"/>
    </location>
</feature>
<dbReference type="GO" id="GO:0005524">
    <property type="term" value="F:ATP binding"/>
    <property type="evidence" value="ECO:0007669"/>
    <property type="project" value="UniProtKB-UniRule"/>
</dbReference>
<keyword evidence="6 18" id="KW-0547">Nucleotide-binding</keyword>
<feature type="binding site" evidence="19">
    <location>
        <position position="612"/>
    </location>
    <ligand>
        <name>Mg(2+)</name>
        <dbReference type="ChEBI" id="CHEBI:18420"/>
    </ligand>
</feature>
<proteinExistence type="inferred from homology"/>
<dbReference type="InterPro" id="IPR008266">
    <property type="entry name" value="Tyr_kinase_AS"/>
</dbReference>
<dbReference type="PIRSF" id="PIRSF000615">
    <property type="entry name" value="TyrPK_CSF1-R"/>
    <property type="match status" value="1"/>
</dbReference>
<dbReference type="Proteomes" id="UP000694388">
    <property type="component" value="Unplaced"/>
</dbReference>
<dbReference type="InterPro" id="IPR007110">
    <property type="entry name" value="Ig-like_dom"/>
</dbReference>
<evidence type="ECO:0000256" key="18">
    <source>
        <dbReference type="PIRSR" id="PIRSR000615-2"/>
    </source>
</evidence>
<feature type="domain" description="Protein kinase" evidence="23">
    <location>
        <begin position="413"/>
        <end position="725"/>
    </location>
</feature>
<dbReference type="InterPro" id="IPR001824">
    <property type="entry name" value="Tyr_kinase_rcpt_3_CS"/>
</dbReference>
<dbReference type="InterPro" id="IPR003599">
    <property type="entry name" value="Ig_sub"/>
</dbReference>
<dbReference type="InterPro" id="IPR011009">
    <property type="entry name" value="Kinase-like_dom_sf"/>
</dbReference>
<keyword evidence="15 21" id="KW-0393">Immunoglobulin domain</keyword>
<feature type="transmembrane region" description="Helical" evidence="22">
    <location>
        <begin position="349"/>
        <end position="367"/>
    </location>
</feature>
<evidence type="ECO:0000313" key="25">
    <source>
        <dbReference type="Ensembl" id="ENSEBUP00000004414.1"/>
    </source>
</evidence>
<evidence type="ECO:0000256" key="22">
    <source>
        <dbReference type="SAM" id="Phobius"/>
    </source>
</evidence>
<evidence type="ECO:0000256" key="16">
    <source>
        <dbReference type="ARBA" id="ARBA00051243"/>
    </source>
</evidence>
<evidence type="ECO:0000256" key="15">
    <source>
        <dbReference type="ARBA" id="ARBA00023319"/>
    </source>
</evidence>
<evidence type="ECO:0000256" key="12">
    <source>
        <dbReference type="ARBA" id="ARBA00023157"/>
    </source>
</evidence>
<dbReference type="GO" id="GO:0019838">
    <property type="term" value="F:growth factor binding"/>
    <property type="evidence" value="ECO:0007669"/>
    <property type="project" value="TreeGrafter"/>
</dbReference>
<evidence type="ECO:0000256" key="11">
    <source>
        <dbReference type="ARBA" id="ARBA00023137"/>
    </source>
</evidence>
<dbReference type="Gene3D" id="3.30.200.20">
    <property type="entry name" value="Phosphorylase Kinase, domain 1"/>
    <property type="match status" value="1"/>
</dbReference>
<dbReference type="PANTHER" id="PTHR24416">
    <property type="entry name" value="TYROSINE-PROTEIN KINASE RECEPTOR"/>
    <property type="match status" value="1"/>
</dbReference>
<reference evidence="25" key="2">
    <citation type="submission" date="2025-09" db="UniProtKB">
        <authorList>
            <consortium name="Ensembl"/>
        </authorList>
    </citation>
    <scope>IDENTIFICATION</scope>
</reference>
<dbReference type="FunFam" id="3.30.200.20:FF:000619">
    <property type="entry name" value="macrophage colony-stimulating factor 1 receptor isoform X2"/>
    <property type="match status" value="1"/>
</dbReference>
<feature type="binding site" evidence="18">
    <location>
        <position position="598"/>
    </location>
    <ligand>
        <name>ATP</name>
        <dbReference type="ChEBI" id="CHEBI:30616"/>
    </ligand>
</feature>
<evidence type="ECO:0000256" key="14">
    <source>
        <dbReference type="ARBA" id="ARBA00023180"/>
    </source>
</evidence>
<evidence type="ECO:0000256" key="6">
    <source>
        <dbReference type="ARBA" id="ARBA00022741"/>
    </source>
</evidence>
<dbReference type="InterPro" id="IPR036179">
    <property type="entry name" value="Ig-like_dom_sf"/>
</dbReference>
<dbReference type="SUPFAM" id="SSF48726">
    <property type="entry name" value="Immunoglobulin"/>
    <property type="match status" value="1"/>
</dbReference>
<evidence type="ECO:0000256" key="19">
    <source>
        <dbReference type="PIRSR" id="PIRSR000615-3"/>
    </source>
</evidence>
<dbReference type="PROSITE" id="PS00109">
    <property type="entry name" value="PROTEIN_KINASE_TYR"/>
    <property type="match status" value="1"/>
</dbReference>
<name>A0A8C4NDH6_EPTBU</name>
<dbReference type="GO" id="GO:0007169">
    <property type="term" value="P:cell surface receptor protein tyrosine kinase signaling pathway"/>
    <property type="evidence" value="ECO:0007669"/>
    <property type="project" value="InterPro"/>
</dbReference>
<keyword evidence="26" id="KW-1185">Reference proteome</keyword>
<keyword evidence="7" id="KW-0418">Kinase</keyword>
<feature type="binding site" evidence="19">
    <location>
        <position position="391"/>
    </location>
    <ligand>
        <name>Mg(2+)</name>
        <dbReference type="ChEBI" id="CHEBI:18420"/>
    </ligand>
</feature>
<dbReference type="InterPro" id="IPR020635">
    <property type="entry name" value="Tyr_kinase_cat_dom"/>
</dbReference>
<evidence type="ECO:0000256" key="8">
    <source>
        <dbReference type="ARBA" id="ARBA00022840"/>
    </source>
</evidence>
<protein>
    <recommendedName>
        <fullName evidence="2">receptor protein-tyrosine kinase</fullName>
        <ecNumber evidence="2">2.7.10.1</ecNumber>
    </recommendedName>
</protein>
<dbReference type="PROSITE" id="PS50011">
    <property type="entry name" value="PROTEIN_KINASE_DOM"/>
    <property type="match status" value="1"/>
</dbReference>
<dbReference type="Pfam" id="PF25305">
    <property type="entry name" value="Ig_PDGFR_d4"/>
    <property type="match status" value="1"/>
</dbReference>
<dbReference type="GeneTree" id="ENSGT00940000155506"/>
<keyword evidence="19" id="KW-0460">Magnesium</keyword>
<feature type="binding site" evidence="19">
    <location>
        <position position="599"/>
    </location>
    <ligand>
        <name>Mg(2+)</name>
        <dbReference type="ChEBI" id="CHEBI:18420"/>
    </ligand>
</feature>
<dbReference type="Pfam" id="PF07714">
    <property type="entry name" value="PK_Tyr_Ser-Thr"/>
    <property type="match status" value="1"/>
</dbReference>
<evidence type="ECO:0000256" key="3">
    <source>
        <dbReference type="ARBA" id="ARBA00022553"/>
    </source>
</evidence>
<evidence type="ECO:0000256" key="10">
    <source>
        <dbReference type="ARBA" id="ARBA00023136"/>
    </source>
</evidence>
<keyword evidence="11" id="KW-0829">Tyrosine-protein kinase</keyword>
<keyword evidence="9 22" id="KW-1133">Transmembrane helix</keyword>
<dbReference type="Gene3D" id="1.10.510.10">
    <property type="entry name" value="Transferase(Phosphotransferase) domain 1"/>
    <property type="match status" value="1"/>
</dbReference>
<dbReference type="Gene3D" id="2.60.40.10">
    <property type="entry name" value="Immunoglobulins"/>
    <property type="match status" value="3"/>
</dbReference>
<sequence length="733" mass="82429">MRRRSPSVENPLLPARAEGGFPQLWISPEQILVIKGNPLTATCDISNIQDNTVTINWHFDGKILKENVKTWSDWEGDIFVMKKTLDIPETNGYHSGIYVCKTQGAELPHERKEERLNVTVLDQGFITLASPLSSTIKMVPFGKTLHLLESFRAFPQPENAKWYLWNKTLCTVLPKCSKQTNGEFNCTLALTIKRAQSADAGKYTLEAWGPDQVPVKSTYSVYIMVRPTVKIFRQKGKTVCSATGFPAPNITWIYCQGLVPKCNQSTDGQVLESASFEEDNRRPPNNLFAPVEVKTKLLNESFENVTLQCAAENQEGSSYDTFELLQSATHVVMAQIQGERQYITSTWKYLAIAAIVLGIVLVIVIFYKCKKPRYETQWKIVERGGPDGNDYIYMDATQLPYDKHRWELDRSFIHLGKTLGSGAFGKVLQAKVEGLDSPGVTTPVAVKMLKPSAKSEEKNALLSELKILSHLGSHLNIVNLLGACTEHDPILIVTEYCRYGDLHHYLHKHRQHLTSVSDATYKNVSGQRNGGNTILVNTDMYVRGTDLKKQLLSGCVEEDYEAEGPLKMDDLWTFGQQVADGMAFLAAKNCIHRDLAARNVLVASRKALKIGDFGLARDVEKDTNYVVTGSVRLPVKWMAPESIFDGVYTPQSDVWSYGVLLWEIFSLGETPYPDRPVDTGFYKEIRNGYRMAPPDLCPQIMHAMMLACWEEPQKRPSFVNISEFLRTSKGHIP</sequence>
<feature type="binding site" evidence="18">
    <location>
        <begin position="420"/>
        <end position="427"/>
    </location>
    <ligand>
        <name>ATP</name>
        <dbReference type="ChEBI" id="CHEBI:30616"/>
    </ligand>
</feature>
<dbReference type="SMART" id="SM00219">
    <property type="entry name" value="TyrKc"/>
    <property type="match status" value="1"/>
</dbReference>
<comment type="catalytic activity">
    <reaction evidence="16">
        <text>L-tyrosyl-[protein] + ATP = O-phospho-L-tyrosyl-[protein] + ADP + H(+)</text>
        <dbReference type="Rhea" id="RHEA:10596"/>
        <dbReference type="Rhea" id="RHEA-COMP:10136"/>
        <dbReference type="Rhea" id="RHEA-COMP:20101"/>
        <dbReference type="ChEBI" id="CHEBI:15378"/>
        <dbReference type="ChEBI" id="CHEBI:30616"/>
        <dbReference type="ChEBI" id="CHEBI:46858"/>
        <dbReference type="ChEBI" id="CHEBI:61978"/>
        <dbReference type="ChEBI" id="CHEBI:456216"/>
        <dbReference type="EC" id="2.7.10.1"/>
    </reaction>
</comment>
<evidence type="ECO:0000256" key="1">
    <source>
        <dbReference type="ARBA" id="ARBA00004479"/>
    </source>
</evidence>
<dbReference type="PROSITE" id="PS50835">
    <property type="entry name" value="IG_LIKE"/>
    <property type="match status" value="1"/>
</dbReference>
<dbReference type="GO" id="GO:0005886">
    <property type="term" value="C:plasma membrane"/>
    <property type="evidence" value="ECO:0007669"/>
    <property type="project" value="TreeGrafter"/>
</dbReference>
<evidence type="ECO:0000259" key="23">
    <source>
        <dbReference type="PROSITE" id="PS50011"/>
    </source>
</evidence>
<evidence type="ECO:0000256" key="17">
    <source>
        <dbReference type="PIRSR" id="PIRSR000615-1"/>
    </source>
</evidence>
<dbReference type="PROSITE" id="PS00107">
    <property type="entry name" value="PROTEIN_KINASE_ATP"/>
    <property type="match status" value="1"/>
</dbReference>
<dbReference type="InterPro" id="IPR013783">
    <property type="entry name" value="Ig-like_fold"/>
</dbReference>
<evidence type="ECO:0000256" key="2">
    <source>
        <dbReference type="ARBA" id="ARBA00011902"/>
    </source>
</evidence>
<keyword evidence="8 18" id="KW-0067">ATP-binding</keyword>